<feature type="transmembrane region" description="Helical" evidence="1">
    <location>
        <begin position="20"/>
        <end position="37"/>
    </location>
</feature>
<keyword evidence="1" id="KW-1133">Transmembrane helix</keyword>
<name>A0ABY4G7Q4_9BACT</name>
<evidence type="ECO:0000313" key="2">
    <source>
        <dbReference type="EMBL" id="UOQ66800.1"/>
    </source>
</evidence>
<dbReference type="RefSeq" id="WP_245121295.1">
    <property type="nucleotide sequence ID" value="NZ_CP095061.1"/>
</dbReference>
<feature type="transmembrane region" description="Helical" evidence="1">
    <location>
        <begin position="49"/>
        <end position="72"/>
    </location>
</feature>
<evidence type="ECO:0000313" key="3">
    <source>
        <dbReference type="Proteomes" id="UP000830401"/>
    </source>
</evidence>
<sequence>MNDILDPQLQLAFSYANDLAKQIISLSTGILALTITFNKDVFASGSRRAIRYIIAAWILLLISIVCGIWSLMALTGTLAQPLEGNYVNRPLSIGFNARFPAALQILFFLFGIALIIIHGIFSFGSQSSQDQTPK</sequence>
<keyword evidence="3" id="KW-1185">Reference proteome</keyword>
<feature type="transmembrane region" description="Helical" evidence="1">
    <location>
        <begin position="101"/>
        <end position="124"/>
    </location>
</feature>
<gene>
    <name evidence="2" type="ORF">MUN86_02440</name>
</gene>
<evidence type="ECO:0000256" key="1">
    <source>
        <dbReference type="SAM" id="Phobius"/>
    </source>
</evidence>
<proteinExistence type="predicted"/>
<keyword evidence="1" id="KW-0472">Membrane</keyword>
<dbReference type="EMBL" id="CP095061">
    <property type="protein sequence ID" value="UOQ66800.1"/>
    <property type="molecule type" value="Genomic_DNA"/>
</dbReference>
<accession>A0ABY4G7Q4</accession>
<keyword evidence="1" id="KW-0812">Transmembrane</keyword>
<organism evidence="2 3">
    <name type="scientific">Hymenobacter volaticus</name>
    <dbReference type="NCBI Taxonomy" id="2932254"/>
    <lineage>
        <taxon>Bacteria</taxon>
        <taxon>Pseudomonadati</taxon>
        <taxon>Bacteroidota</taxon>
        <taxon>Cytophagia</taxon>
        <taxon>Cytophagales</taxon>
        <taxon>Hymenobacteraceae</taxon>
        <taxon>Hymenobacter</taxon>
    </lineage>
</organism>
<protein>
    <recommendedName>
        <fullName evidence="4">DUF805 domain-containing protein</fullName>
    </recommendedName>
</protein>
<dbReference type="Proteomes" id="UP000830401">
    <property type="component" value="Chromosome"/>
</dbReference>
<reference evidence="2" key="1">
    <citation type="submission" date="2022-04" db="EMBL/GenBank/DDBJ databases">
        <title>Hymenobacter sp. isolated from the air.</title>
        <authorList>
            <person name="Won M."/>
            <person name="Lee C.-M."/>
            <person name="Woen H.-Y."/>
            <person name="Kwon S.-W."/>
        </authorList>
    </citation>
    <scope>NUCLEOTIDE SEQUENCE</scope>
    <source>
        <strain evidence="2">5420S-77</strain>
    </source>
</reference>
<evidence type="ECO:0008006" key="4">
    <source>
        <dbReference type="Google" id="ProtNLM"/>
    </source>
</evidence>